<reference evidence="1 2" key="1">
    <citation type="submission" date="2015-08" db="EMBL/GenBank/DDBJ databases">
        <title>Genome sequencing and assembly of the deep-sea bacterium Idiomarina zobellii.</title>
        <authorList>
            <person name="Mithoefer S.D."/>
            <person name="Rheaume B.A."/>
            <person name="MacLea K.S."/>
        </authorList>
    </citation>
    <scope>NUCLEOTIDE SEQUENCE [LARGE SCALE GENOMIC DNA]</scope>
    <source>
        <strain evidence="1 2">KMM 231</strain>
    </source>
</reference>
<dbReference type="Proteomes" id="UP000053030">
    <property type="component" value="Unassembled WGS sequence"/>
</dbReference>
<dbReference type="PIRSF" id="PIRSF039032">
    <property type="entry name" value="HigB-2"/>
    <property type="match status" value="1"/>
</dbReference>
<evidence type="ECO:0008006" key="3">
    <source>
        <dbReference type="Google" id="ProtNLM"/>
    </source>
</evidence>
<proteinExistence type="predicted"/>
<name>A0A837NF99_9GAMM</name>
<dbReference type="AlphaFoldDB" id="A0A837NF99"/>
<protein>
    <recommendedName>
        <fullName evidence="3">RelE toxin of RelE / RelB toxin-antitoxin system</fullName>
    </recommendedName>
</protein>
<sequence length="105" mass="12257">MIFIETPVFTKRIKALISDDEYRRLQVSLTVNPKQGALLKNGSGIRKVRWRTGSHGKRGGVRVLYYYAESLRQLRMLFVFGKNEQDNLTDEQLSQLRGIVERWSQ</sequence>
<accession>A0A837NF99</accession>
<comment type="caution">
    <text evidence="1">The sequence shown here is derived from an EMBL/GenBank/DDBJ whole genome shotgun (WGS) entry which is preliminary data.</text>
</comment>
<evidence type="ECO:0000313" key="2">
    <source>
        <dbReference type="Proteomes" id="UP000053030"/>
    </source>
</evidence>
<keyword evidence="2" id="KW-1185">Reference proteome</keyword>
<organism evidence="1 2">
    <name type="scientific">Idiomarina zobellii</name>
    <dbReference type="NCBI Taxonomy" id="86103"/>
    <lineage>
        <taxon>Bacteria</taxon>
        <taxon>Pseudomonadati</taxon>
        <taxon>Pseudomonadota</taxon>
        <taxon>Gammaproteobacteria</taxon>
        <taxon>Alteromonadales</taxon>
        <taxon>Idiomarinaceae</taxon>
        <taxon>Idiomarina</taxon>
    </lineage>
</organism>
<dbReference type="InterPro" id="IPR009387">
    <property type="entry name" value="HigB-2"/>
</dbReference>
<dbReference type="OrthoDB" id="197283at2"/>
<gene>
    <name evidence="1" type="ORF">AFK76_10470</name>
</gene>
<evidence type="ECO:0000313" key="1">
    <source>
        <dbReference type="EMBL" id="KPD23111.1"/>
    </source>
</evidence>
<dbReference type="EMBL" id="LHSG01000013">
    <property type="protein sequence ID" value="KPD23111.1"/>
    <property type="molecule type" value="Genomic_DNA"/>
</dbReference>